<dbReference type="InterPro" id="IPR029058">
    <property type="entry name" value="AB_hydrolase_fold"/>
</dbReference>
<evidence type="ECO:0000313" key="2">
    <source>
        <dbReference type="EMBL" id="PWN29378.1"/>
    </source>
</evidence>
<feature type="domain" description="Carboxylesterase type B" evidence="1">
    <location>
        <begin position="18"/>
        <end position="475"/>
    </location>
</feature>
<evidence type="ECO:0000259" key="1">
    <source>
        <dbReference type="Pfam" id="PF00135"/>
    </source>
</evidence>
<organism evidence="2 3">
    <name type="scientific">Jaminaea rosea</name>
    <dbReference type="NCBI Taxonomy" id="1569628"/>
    <lineage>
        <taxon>Eukaryota</taxon>
        <taxon>Fungi</taxon>
        <taxon>Dikarya</taxon>
        <taxon>Basidiomycota</taxon>
        <taxon>Ustilaginomycotina</taxon>
        <taxon>Exobasidiomycetes</taxon>
        <taxon>Microstromatales</taxon>
        <taxon>Microstromatales incertae sedis</taxon>
        <taxon>Jaminaea</taxon>
    </lineage>
</organism>
<dbReference type="InterPro" id="IPR019819">
    <property type="entry name" value="Carboxylesterase_B_CS"/>
</dbReference>
<name>A0A316UX83_9BASI</name>
<keyword evidence="2" id="KW-0378">Hydrolase</keyword>
<dbReference type="STRING" id="1569628.A0A316UX83"/>
<dbReference type="Gene3D" id="3.40.50.1820">
    <property type="entry name" value="alpha/beta hydrolase"/>
    <property type="match status" value="1"/>
</dbReference>
<protein>
    <submittedName>
        <fullName evidence="2">Alpha/beta-hydrolase</fullName>
    </submittedName>
</protein>
<dbReference type="PANTHER" id="PTHR43142:SF8">
    <property type="entry name" value="CARBOXYLIC ESTER HYDROLASE"/>
    <property type="match status" value="1"/>
</dbReference>
<dbReference type="OrthoDB" id="6846267at2759"/>
<keyword evidence="3" id="KW-1185">Reference proteome</keyword>
<gene>
    <name evidence="2" type="ORF">BDZ90DRAFT_230255</name>
</gene>
<dbReference type="EMBL" id="KZ819663">
    <property type="protein sequence ID" value="PWN29378.1"/>
    <property type="molecule type" value="Genomic_DNA"/>
</dbReference>
<dbReference type="AlphaFoldDB" id="A0A316UX83"/>
<dbReference type="InterPro" id="IPR002018">
    <property type="entry name" value="CarbesteraseB"/>
</dbReference>
<dbReference type="PROSITE" id="PS00941">
    <property type="entry name" value="CARBOXYLESTERASE_B_2"/>
    <property type="match status" value="1"/>
</dbReference>
<dbReference type="PANTHER" id="PTHR43142">
    <property type="entry name" value="CARBOXYLIC ESTER HYDROLASE"/>
    <property type="match status" value="1"/>
</dbReference>
<evidence type="ECO:0000313" key="3">
    <source>
        <dbReference type="Proteomes" id="UP000245884"/>
    </source>
</evidence>
<dbReference type="Proteomes" id="UP000245884">
    <property type="component" value="Unassembled WGS sequence"/>
</dbReference>
<dbReference type="GO" id="GO:0016787">
    <property type="term" value="F:hydrolase activity"/>
    <property type="evidence" value="ECO:0007669"/>
    <property type="project" value="UniProtKB-KW"/>
</dbReference>
<accession>A0A316UX83</accession>
<dbReference type="RefSeq" id="XP_025363990.1">
    <property type="nucleotide sequence ID" value="XM_025505408.1"/>
</dbReference>
<dbReference type="GeneID" id="37027231"/>
<dbReference type="SUPFAM" id="SSF53474">
    <property type="entry name" value="alpha/beta-Hydrolases"/>
    <property type="match status" value="1"/>
</dbReference>
<dbReference type="Pfam" id="PF00135">
    <property type="entry name" value="COesterase"/>
    <property type="match status" value="1"/>
</dbReference>
<proteinExistence type="predicted"/>
<reference evidence="2 3" key="1">
    <citation type="journal article" date="2018" name="Mol. Biol. Evol.">
        <title>Broad Genomic Sampling Reveals a Smut Pathogenic Ancestry of the Fungal Clade Ustilaginomycotina.</title>
        <authorList>
            <person name="Kijpornyongpan T."/>
            <person name="Mondo S.J."/>
            <person name="Barry K."/>
            <person name="Sandor L."/>
            <person name="Lee J."/>
            <person name="Lipzen A."/>
            <person name="Pangilinan J."/>
            <person name="LaButti K."/>
            <person name="Hainaut M."/>
            <person name="Henrissat B."/>
            <person name="Grigoriev I.V."/>
            <person name="Spatafora J.W."/>
            <person name="Aime M.C."/>
        </authorList>
    </citation>
    <scope>NUCLEOTIDE SEQUENCE [LARGE SCALE GENOMIC DNA]</scope>
    <source>
        <strain evidence="2 3">MCA 5214</strain>
    </source>
</reference>
<sequence length="589" mass="65004">MNSTKAGPSTSRIAIEPHGFISGQEISDAATGQPLCNRYLGVPYAQPPIGPRRWALPQPLPAGFSYSSQSCYDSFAPQCLQPKYRHQYSIDPPEPPRESEDCLYLNIWTPCGDPPEGGWPIWFQIHGGWLQTGDANQSPLKDLAHLIAPRDRAGMGLQCVVVFPAYRLNVFGFLGSDALDKEAGKGNFGFFDQRLALEWVHSHARSLGGNPSSITVSGLSAGAQSAHAQVLYEFSRAQQDESYRPLIRRCLLRSGTAMLPPKSLEETRPQLEELARCLDIEKQTASDRLQTMRAVPAEKLVAAIDKLKMHTFRSVDDGGPAEGGFVSSSWAEDMRSGAFSRWCKKQGIAFMIGECANEDQLYRLINPPNPTPSFGESLQLELHNYYPLRTTEALLRAYADALPANTNKDSDAWATTFGRITSDAQVFAAERLLIRYLIRPDEGGLTQDDVLHYRLERRAGFLDEVMPRETGVYHGACEAVFLYMEEAILAQEQVGEAAAKTTARKDLSSFEEFCAPFLEWVRGRDQASVAKQWLTGSTGDTESVRTTAAGGASGRMRILRADGRVEVARDPLEESKDSLISALEKAIFA</sequence>